<evidence type="ECO:0000313" key="8">
    <source>
        <dbReference type="Proteomes" id="UP000077037"/>
    </source>
</evidence>
<dbReference type="AlphaFoldDB" id="A0A157RHZ2"/>
<reference evidence="7 8" key="1">
    <citation type="submission" date="2016-03" db="EMBL/GenBank/DDBJ databases">
        <authorList>
            <consortium name="Pathogen Informatics"/>
        </authorList>
    </citation>
    <scope>NUCLEOTIDE SEQUENCE [LARGE SCALE GENOMIC DNA]</scope>
    <source>
        <strain evidence="7 8">NCTC13364</strain>
    </source>
</reference>
<dbReference type="InterPro" id="IPR036390">
    <property type="entry name" value="WH_DNA-bd_sf"/>
</dbReference>
<dbReference type="Gene3D" id="1.10.10.10">
    <property type="entry name" value="Winged helix-like DNA-binding domain superfamily/Winged helix DNA-binding domain"/>
    <property type="match status" value="1"/>
</dbReference>
<dbReference type="Pfam" id="PF03466">
    <property type="entry name" value="LysR_substrate"/>
    <property type="match status" value="1"/>
</dbReference>
<proteinExistence type="inferred from homology"/>
<organism evidence="7 8">
    <name type="scientific">Bordetella ansorpii</name>
    <dbReference type="NCBI Taxonomy" id="288768"/>
    <lineage>
        <taxon>Bacteria</taxon>
        <taxon>Pseudomonadati</taxon>
        <taxon>Pseudomonadota</taxon>
        <taxon>Betaproteobacteria</taxon>
        <taxon>Burkholderiales</taxon>
        <taxon>Alcaligenaceae</taxon>
        <taxon>Bordetella</taxon>
    </lineage>
</organism>
<evidence type="ECO:0000256" key="1">
    <source>
        <dbReference type="ARBA" id="ARBA00009437"/>
    </source>
</evidence>
<evidence type="ECO:0000259" key="6">
    <source>
        <dbReference type="PROSITE" id="PS50931"/>
    </source>
</evidence>
<dbReference type="SUPFAM" id="SSF46785">
    <property type="entry name" value="Winged helix' DNA-binding domain"/>
    <property type="match status" value="1"/>
</dbReference>
<dbReference type="EMBL" id="FKBS01000029">
    <property type="protein sequence ID" value="SAI57546.1"/>
    <property type="molecule type" value="Genomic_DNA"/>
</dbReference>
<dbReference type="RefSeq" id="WP_066420368.1">
    <property type="nucleotide sequence ID" value="NZ_FKBS01000029.1"/>
</dbReference>
<keyword evidence="5" id="KW-0804">Transcription</keyword>
<evidence type="ECO:0000256" key="3">
    <source>
        <dbReference type="ARBA" id="ARBA00023125"/>
    </source>
</evidence>
<dbReference type="SUPFAM" id="SSF53850">
    <property type="entry name" value="Periplasmic binding protein-like II"/>
    <property type="match status" value="1"/>
</dbReference>
<evidence type="ECO:0000313" key="7">
    <source>
        <dbReference type="EMBL" id="SAI57546.1"/>
    </source>
</evidence>
<name>A0A157RHZ2_9BORD</name>
<evidence type="ECO:0000256" key="2">
    <source>
        <dbReference type="ARBA" id="ARBA00023015"/>
    </source>
</evidence>
<sequence>MELRQLRAVLAIAQTGSVTKAAELLHVVQPAISRQLRQIEQDLGKPLFQRVHNGMEPTPEGLLLIDHARRALLSLDKAVAEIKPSRGEVAGLVSIGLLPSVCDLLAVDLLKAVQCAYPQIHLRLSTGYPGQLQQLMEEGSLDMALLYHPRPIASVDMLPLLDEPLHLVGLPDSGMDWSTGAKPLSVLRNLPLILPSSVHTVRGILEHICAIQRIPLNIVAEVDATQLTRLFLAAGVAYTVLPGVAIADFLARGDLAIAPLDHPALQRRISLATTVTRRNSVAVRHVCDLLRENVQKLVRAGRWPGARLVDFAP</sequence>
<dbReference type="Gene3D" id="3.40.190.290">
    <property type="match status" value="1"/>
</dbReference>
<dbReference type="InterPro" id="IPR036388">
    <property type="entry name" value="WH-like_DNA-bd_sf"/>
</dbReference>
<dbReference type="GO" id="GO:0003677">
    <property type="term" value="F:DNA binding"/>
    <property type="evidence" value="ECO:0007669"/>
    <property type="project" value="UniProtKB-KW"/>
</dbReference>
<dbReference type="GO" id="GO:2000142">
    <property type="term" value="P:regulation of DNA-templated transcription initiation"/>
    <property type="evidence" value="ECO:0007669"/>
    <property type="project" value="TreeGrafter"/>
</dbReference>
<dbReference type="Pfam" id="PF00126">
    <property type="entry name" value="HTH_1"/>
    <property type="match status" value="1"/>
</dbReference>
<dbReference type="Proteomes" id="UP000077037">
    <property type="component" value="Unassembled WGS sequence"/>
</dbReference>
<keyword evidence="4" id="KW-0010">Activator</keyword>
<comment type="similarity">
    <text evidence="1">Belongs to the LysR transcriptional regulatory family.</text>
</comment>
<dbReference type="PRINTS" id="PR00039">
    <property type="entry name" value="HTHLYSR"/>
</dbReference>
<dbReference type="PANTHER" id="PTHR30293">
    <property type="entry name" value="TRANSCRIPTIONAL REGULATORY PROTEIN NAC-RELATED"/>
    <property type="match status" value="1"/>
</dbReference>
<dbReference type="FunFam" id="1.10.10.10:FF:000001">
    <property type="entry name" value="LysR family transcriptional regulator"/>
    <property type="match status" value="1"/>
</dbReference>
<evidence type="ECO:0000256" key="4">
    <source>
        <dbReference type="ARBA" id="ARBA00023159"/>
    </source>
</evidence>
<dbReference type="InterPro" id="IPR005119">
    <property type="entry name" value="LysR_subst-bd"/>
</dbReference>
<dbReference type="PROSITE" id="PS50931">
    <property type="entry name" value="HTH_LYSR"/>
    <property type="match status" value="1"/>
</dbReference>
<dbReference type="GO" id="GO:0003700">
    <property type="term" value="F:DNA-binding transcription factor activity"/>
    <property type="evidence" value="ECO:0007669"/>
    <property type="project" value="InterPro"/>
</dbReference>
<dbReference type="InterPro" id="IPR000847">
    <property type="entry name" value="LysR_HTH_N"/>
</dbReference>
<dbReference type="PANTHER" id="PTHR30293:SF0">
    <property type="entry name" value="NITROGEN ASSIMILATION REGULATORY PROTEIN NAC"/>
    <property type="match status" value="1"/>
</dbReference>
<keyword evidence="3" id="KW-0238">DNA-binding</keyword>
<protein>
    <submittedName>
        <fullName evidence="7">LysR family regulatory protein</fullName>
    </submittedName>
</protein>
<feature type="domain" description="HTH lysR-type" evidence="6">
    <location>
        <begin position="1"/>
        <end position="58"/>
    </location>
</feature>
<accession>A0A157RHZ2</accession>
<keyword evidence="2" id="KW-0805">Transcription regulation</keyword>
<evidence type="ECO:0000256" key="5">
    <source>
        <dbReference type="ARBA" id="ARBA00023163"/>
    </source>
</evidence>
<gene>
    <name evidence="7" type="primary">oxyR_10</name>
    <name evidence="7" type="ORF">SAMEA1982600_04949</name>
</gene>